<accession>A0A652KZ70</accession>
<reference evidence="1" key="1">
    <citation type="submission" date="2018-10" db="EMBL/GenBank/DDBJ databases">
        <authorList>
            <person name="Hariharan J."/>
            <person name="Choudoir M.J."/>
            <person name="Diebold P."/>
            <person name="Panke-Buisse K."/>
            <person name="Campbell A.N."/>
            <person name="Buckley D.H."/>
        </authorList>
    </citation>
    <scope>NUCLEOTIDE SEQUENCE</scope>
    <source>
        <strain evidence="1">Gb1</strain>
    </source>
</reference>
<evidence type="ECO:0000313" key="1">
    <source>
        <dbReference type="EMBL" id="TXS28228.1"/>
    </source>
</evidence>
<dbReference type="EMBL" id="RDBM01000035">
    <property type="protein sequence ID" value="TXS28228.1"/>
    <property type="molecule type" value="Genomic_DNA"/>
</dbReference>
<protein>
    <submittedName>
        <fullName evidence="1">Uncharacterized protein</fullName>
    </submittedName>
</protein>
<dbReference type="AlphaFoldDB" id="A0A652KZ70"/>
<proteinExistence type="predicted"/>
<comment type="caution">
    <text evidence="1">The sequence shown here is derived from an EMBL/GenBank/DDBJ whole genome shotgun (WGS) entry which is preliminary data.</text>
</comment>
<dbReference type="RefSeq" id="WP_147984295.1">
    <property type="nucleotide sequence ID" value="NZ_RDBM01000035.1"/>
</dbReference>
<name>A0A652KZ70_9ACTN</name>
<organism evidence="1">
    <name type="scientific">Streptomyces sp. gb1(2016)</name>
    <dbReference type="NCBI Taxonomy" id="1828321"/>
    <lineage>
        <taxon>Bacteria</taxon>
        <taxon>Bacillati</taxon>
        <taxon>Actinomycetota</taxon>
        <taxon>Actinomycetes</taxon>
        <taxon>Kitasatosporales</taxon>
        <taxon>Streptomycetaceae</taxon>
        <taxon>Streptomyces</taxon>
    </lineage>
</organism>
<gene>
    <name evidence="1" type="ORF">EAO74_20210</name>
</gene>
<sequence>MSEEKKTAPIRDQASVERRVAGASSQILDIIGLKGQAQPSEPFPLACSGYASEEGVIRMRHPWSFYGASDTDLRAAIGRLRKDLPTSGWKIVKDGTDGSQVDSPQIIANSDDGQLSVDLVLSTEPAGGEYKSSIEVVVVSTCFRQEPGATPSAG</sequence>